<evidence type="ECO:0000313" key="1">
    <source>
        <dbReference type="EMBL" id="MBC2899230.1"/>
    </source>
</evidence>
<dbReference type="Proteomes" id="UP000815260">
    <property type="component" value="Unassembled WGS sequence"/>
</dbReference>
<dbReference type="EMBL" id="NMPL03000181">
    <property type="protein sequence ID" value="MBC2899230.1"/>
    <property type="molecule type" value="Genomic_DNA"/>
</dbReference>
<accession>A0A9R0G432</accession>
<gene>
    <name evidence="1" type="ORF">CFC21_112093</name>
</gene>
<reference evidence="1" key="1">
    <citation type="journal article" date="2017" name="Gigascience">
        <title>The first near-complete assembly of the hexaploid bread wheat genome, Triticum aestivum.</title>
        <authorList>
            <person name="Zimin A.V."/>
            <person name="Puiu D."/>
            <person name="Hall R."/>
            <person name="Kingan S."/>
            <person name="Clavijo B.J."/>
            <person name="Salzberg S.L."/>
        </authorList>
    </citation>
    <scope>NUCLEOTIDE SEQUENCE</scope>
    <source>
        <tissue evidence="1">Leaf</tissue>
    </source>
</reference>
<sequence length="34" mass="3642">MEFRAPPTSLRLATPTATASFRPAALMTSFLNSS</sequence>
<dbReference type="AlphaFoldDB" id="A0A9R0G432"/>
<evidence type="ECO:0000313" key="2">
    <source>
        <dbReference type="Proteomes" id="UP000815260"/>
    </source>
</evidence>
<name>A0A9R0G432_WHEAT</name>
<comment type="caution">
    <text evidence="1">The sequence shown here is derived from an EMBL/GenBank/DDBJ whole genome shotgun (WGS) entry which is preliminary data.</text>
</comment>
<protein>
    <submittedName>
        <fullName evidence="1">Uncharacterized protein</fullName>
    </submittedName>
</protein>
<proteinExistence type="predicted"/>
<reference evidence="1" key="2">
    <citation type="submission" date="2020-03" db="EMBL/GenBank/DDBJ databases">
        <title>The second near-complete assembly of the hexaploid bread wheat (Triticum aestivum) genome.</title>
        <authorList>
            <person name="Zimin A.V."/>
            <person name="Puiu D."/>
            <person name="Shumante A."/>
            <person name="Alonge M."/>
            <person name="Salzberg S.L."/>
        </authorList>
    </citation>
    <scope>NUCLEOTIDE SEQUENCE</scope>
    <source>
        <tissue evidence="1">Leaf</tissue>
    </source>
</reference>
<feature type="non-terminal residue" evidence="1">
    <location>
        <position position="34"/>
    </location>
</feature>
<organism evidence="1 2">
    <name type="scientific">Triticum aestivum</name>
    <name type="common">Wheat</name>
    <dbReference type="NCBI Taxonomy" id="4565"/>
    <lineage>
        <taxon>Eukaryota</taxon>
        <taxon>Viridiplantae</taxon>
        <taxon>Streptophyta</taxon>
        <taxon>Embryophyta</taxon>
        <taxon>Tracheophyta</taxon>
        <taxon>Spermatophyta</taxon>
        <taxon>Magnoliopsida</taxon>
        <taxon>Liliopsida</taxon>
        <taxon>Poales</taxon>
        <taxon>Poaceae</taxon>
        <taxon>BOP clade</taxon>
        <taxon>Pooideae</taxon>
        <taxon>Triticodae</taxon>
        <taxon>Triticeae</taxon>
        <taxon>Triticinae</taxon>
        <taxon>Triticum</taxon>
    </lineage>
</organism>